<dbReference type="Proteomes" id="UP000235464">
    <property type="component" value="Chromosome I"/>
</dbReference>
<keyword evidence="3" id="KW-1185">Reference proteome</keyword>
<evidence type="ECO:0000256" key="1">
    <source>
        <dbReference type="SAM" id="Phobius"/>
    </source>
</evidence>
<dbReference type="AlphaFoldDB" id="A0A2N9BK33"/>
<feature type="transmembrane region" description="Helical" evidence="1">
    <location>
        <begin position="6"/>
        <end position="34"/>
    </location>
</feature>
<reference evidence="3" key="1">
    <citation type="submission" date="2017-11" db="EMBL/GenBank/DDBJ databases">
        <authorList>
            <person name="Wibberg D."/>
        </authorList>
    </citation>
    <scope>NUCLEOTIDE SEQUENCE [LARGE SCALE GENOMIC DNA]</scope>
</reference>
<proteinExistence type="predicted"/>
<accession>A0A2N9BK33</accession>
<dbReference type="RefSeq" id="WP_010037583.1">
    <property type="nucleotide sequence ID" value="NZ_LT962942.1"/>
</dbReference>
<protein>
    <submittedName>
        <fullName evidence="2">Uncharacterized protein</fullName>
    </submittedName>
</protein>
<dbReference type="EMBL" id="LT963352">
    <property type="protein sequence ID" value="SOR83715.1"/>
    <property type="molecule type" value="Genomic_DNA"/>
</dbReference>
<keyword evidence="1" id="KW-1133">Transmembrane helix</keyword>
<evidence type="ECO:0000313" key="3">
    <source>
        <dbReference type="Proteomes" id="UP000235464"/>
    </source>
</evidence>
<name>A0A2N9BK33_STRCX</name>
<feature type="transmembrane region" description="Helical" evidence="1">
    <location>
        <begin position="129"/>
        <end position="148"/>
    </location>
</feature>
<keyword evidence="1" id="KW-0812">Transmembrane</keyword>
<organism evidence="2 3">
    <name type="scientific">Streptomyces chartreusis NRRL 3882</name>
    <dbReference type="NCBI Taxonomy" id="1079985"/>
    <lineage>
        <taxon>Bacteria</taxon>
        <taxon>Bacillati</taxon>
        <taxon>Actinomycetota</taxon>
        <taxon>Actinomycetes</taxon>
        <taxon>Kitasatosporales</taxon>
        <taxon>Streptomycetaceae</taxon>
        <taxon>Streptomyces</taxon>
    </lineage>
</organism>
<sequence>MGVGILFFGLAFMGGWAAAIGALVYAAVTLVRVWPEHWMRRRGHPVARLLVPARAYLRFDVALAVTALLADLWLVSAAIVFGADGVFTEDWMGYPGMTDPTGQGYQAGVVSALRTTAWWTFGVAVFGRCWITAGVQVCLLPLAAWWIGSFDTYYT</sequence>
<feature type="transmembrane region" description="Helical" evidence="1">
    <location>
        <begin position="55"/>
        <end position="83"/>
    </location>
</feature>
<evidence type="ECO:0000313" key="2">
    <source>
        <dbReference type="EMBL" id="SOR83715.1"/>
    </source>
</evidence>
<gene>
    <name evidence="2" type="ORF">SCNRRL3882_7161</name>
</gene>
<keyword evidence="1" id="KW-0472">Membrane</keyword>